<sequence length="97" mass="9834">MSWCRTSGEGEPAEKWPALLGGVAVTTDGPVPGVIAVAAPVAAAAMTPAVAVARLTSFSIGVPPGVPDSSRTDEKRGDRHGYGRLAGRTHVAPVSCR</sequence>
<proteinExistence type="predicted"/>
<accession>A0ABP8AQH1</accession>
<protein>
    <submittedName>
        <fullName evidence="2">Uncharacterized protein</fullName>
    </submittedName>
</protein>
<evidence type="ECO:0000256" key="1">
    <source>
        <dbReference type="SAM" id="MobiDB-lite"/>
    </source>
</evidence>
<organism evidence="2 3">
    <name type="scientific">Streptosporangium oxazolinicum</name>
    <dbReference type="NCBI Taxonomy" id="909287"/>
    <lineage>
        <taxon>Bacteria</taxon>
        <taxon>Bacillati</taxon>
        <taxon>Actinomycetota</taxon>
        <taxon>Actinomycetes</taxon>
        <taxon>Streptosporangiales</taxon>
        <taxon>Streptosporangiaceae</taxon>
        <taxon>Streptosporangium</taxon>
    </lineage>
</organism>
<gene>
    <name evidence="2" type="ORF">GCM10022252_22470</name>
</gene>
<evidence type="ECO:0000313" key="3">
    <source>
        <dbReference type="Proteomes" id="UP001501251"/>
    </source>
</evidence>
<dbReference type="Proteomes" id="UP001501251">
    <property type="component" value="Unassembled WGS sequence"/>
</dbReference>
<keyword evidence="3" id="KW-1185">Reference proteome</keyword>
<reference evidence="3" key="1">
    <citation type="journal article" date="2019" name="Int. J. Syst. Evol. Microbiol.">
        <title>The Global Catalogue of Microorganisms (GCM) 10K type strain sequencing project: providing services to taxonomists for standard genome sequencing and annotation.</title>
        <authorList>
            <consortium name="The Broad Institute Genomics Platform"/>
            <consortium name="The Broad Institute Genome Sequencing Center for Infectious Disease"/>
            <person name="Wu L."/>
            <person name="Ma J."/>
        </authorList>
    </citation>
    <scope>NUCLEOTIDE SEQUENCE [LARGE SCALE GENOMIC DNA]</scope>
    <source>
        <strain evidence="3">JCM 17388</strain>
    </source>
</reference>
<name>A0ABP8AQH1_9ACTN</name>
<comment type="caution">
    <text evidence="2">The sequence shown here is derived from an EMBL/GenBank/DDBJ whole genome shotgun (WGS) entry which is preliminary data.</text>
</comment>
<dbReference type="EMBL" id="BAABAQ010000003">
    <property type="protein sequence ID" value="GAA4187985.1"/>
    <property type="molecule type" value="Genomic_DNA"/>
</dbReference>
<evidence type="ECO:0000313" key="2">
    <source>
        <dbReference type="EMBL" id="GAA4187985.1"/>
    </source>
</evidence>
<feature type="region of interest" description="Disordered" evidence="1">
    <location>
        <begin position="62"/>
        <end position="97"/>
    </location>
</feature>
<feature type="compositionally biased region" description="Basic and acidic residues" evidence="1">
    <location>
        <begin position="70"/>
        <end position="81"/>
    </location>
</feature>